<evidence type="ECO:0000256" key="4">
    <source>
        <dbReference type="ARBA" id="ARBA00022729"/>
    </source>
</evidence>
<evidence type="ECO:0000256" key="3">
    <source>
        <dbReference type="ARBA" id="ARBA00022723"/>
    </source>
</evidence>
<reference evidence="6 7" key="1">
    <citation type="submission" date="2014-11" db="EMBL/GenBank/DDBJ databases">
        <title>Genome sequence of Microbacterium mangrovi MUSC 115(T).</title>
        <authorList>
            <person name="Lee L.-H."/>
        </authorList>
    </citation>
    <scope>NUCLEOTIDE SEQUENCE [LARGE SCALE GENOMIC DNA]</scope>
    <source>
        <strain evidence="6 7">MUSC 115</strain>
    </source>
</reference>
<keyword evidence="2" id="KW-0813">Transport</keyword>
<evidence type="ECO:0000313" key="6">
    <source>
        <dbReference type="EMBL" id="KHK95815.1"/>
    </source>
</evidence>
<dbReference type="InterPro" id="IPR050492">
    <property type="entry name" value="Bact_metal-bind_prot9"/>
</dbReference>
<dbReference type="AlphaFoldDB" id="A0A0B1ZX94"/>
<dbReference type="EMBL" id="JTDK01000018">
    <property type="protein sequence ID" value="KHK95815.1"/>
    <property type="molecule type" value="Genomic_DNA"/>
</dbReference>
<dbReference type="STRING" id="1348253.LK09_17425"/>
<dbReference type="SUPFAM" id="SSF53807">
    <property type="entry name" value="Helical backbone' metal receptor"/>
    <property type="match status" value="1"/>
</dbReference>
<proteinExistence type="predicted"/>
<feature type="chain" id="PRO_5002085045" description="ABC transporter substrate-binding protein" evidence="5">
    <location>
        <begin position="28"/>
        <end position="304"/>
    </location>
</feature>
<dbReference type="Proteomes" id="UP000031030">
    <property type="component" value="Unassembled WGS sequence"/>
</dbReference>
<sequence length="304" mass="31471">MARKFLVLAVAAASVLALAGCAGTATAKDDGRIRVTASTDAYGQIVQAIGGNAVDVTSIINKATEDPHAFEATATDQLAVNNAQLVIENGAGYDGFMQQLLSARPKPAAPVITAATLSPVWPGGSATATPDGFNEHVFYDLRTVKTVASRIAGELGTIDPAKKSEFTAHLASFTAGVDALQAKQTAIAKKHTGDAAFVTEPLPVYLIAGAGLTNATPRAFSEAVEAGNDVPPATLLQGRTLIRSHGVRVLIANEQAGGPETTTMIAEAKATGVPVLEWSETLPAGLTYIQWMQRNLDQLAAALK</sequence>
<dbReference type="PROSITE" id="PS51257">
    <property type="entry name" value="PROKAR_LIPOPROTEIN"/>
    <property type="match status" value="1"/>
</dbReference>
<dbReference type="Gene3D" id="3.40.50.1980">
    <property type="entry name" value="Nitrogenase molybdenum iron protein domain"/>
    <property type="match status" value="2"/>
</dbReference>
<evidence type="ECO:0000256" key="2">
    <source>
        <dbReference type="ARBA" id="ARBA00022448"/>
    </source>
</evidence>
<evidence type="ECO:0000313" key="7">
    <source>
        <dbReference type="Proteomes" id="UP000031030"/>
    </source>
</evidence>
<keyword evidence="7" id="KW-1185">Reference proteome</keyword>
<keyword evidence="3" id="KW-0479">Metal-binding</keyword>
<evidence type="ECO:0000256" key="5">
    <source>
        <dbReference type="SAM" id="SignalP"/>
    </source>
</evidence>
<keyword evidence="4 5" id="KW-0732">Signal</keyword>
<dbReference type="GO" id="GO:0030313">
    <property type="term" value="C:cell envelope"/>
    <property type="evidence" value="ECO:0007669"/>
    <property type="project" value="UniProtKB-SubCell"/>
</dbReference>
<evidence type="ECO:0008006" key="8">
    <source>
        <dbReference type="Google" id="ProtNLM"/>
    </source>
</evidence>
<feature type="signal peptide" evidence="5">
    <location>
        <begin position="1"/>
        <end position="27"/>
    </location>
</feature>
<accession>A0A0B1ZX94</accession>
<dbReference type="GO" id="GO:0030001">
    <property type="term" value="P:metal ion transport"/>
    <property type="evidence" value="ECO:0007669"/>
    <property type="project" value="InterPro"/>
</dbReference>
<protein>
    <recommendedName>
        <fullName evidence="8">ABC transporter substrate-binding protein</fullName>
    </recommendedName>
</protein>
<dbReference type="RefSeq" id="WP_039402444.1">
    <property type="nucleotide sequence ID" value="NZ_JTDK01000018.1"/>
</dbReference>
<dbReference type="InterPro" id="IPR006127">
    <property type="entry name" value="ZnuA-like"/>
</dbReference>
<gene>
    <name evidence="6" type="ORF">LK09_17425</name>
</gene>
<evidence type="ECO:0000256" key="1">
    <source>
        <dbReference type="ARBA" id="ARBA00004196"/>
    </source>
</evidence>
<dbReference type="PANTHER" id="PTHR42953">
    <property type="entry name" value="HIGH-AFFINITY ZINC UPTAKE SYSTEM PROTEIN ZNUA-RELATED"/>
    <property type="match status" value="1"/>
</dbReference>
<dbReference type="GO" id="GO:0046872">
    <property type="term" value="F:metal ion binding"/>
    <property type="evidence" value="ECO:0007669"/>
    <property type="project" value="UniProtKB-KW"/>
</dbReference>
<dbReference type="PANTHER" id="PTHR42953:SF1">
    <property type="entry name" value="METAL-BINDING PROTEIN HI_0362-RELATED"/>
    <property type="match status" value="1"/>
</dbReference>
<name>A0A0B1ZX94_9MICO</name>
<dbReference type="Pfam" id="PF01297">
    <property type="entry name" value="ZnuA"/>
    <property type="match status" value="1"/>
</dbReference>
<dbReference type="OrthoDB" id="5296019at2"/>
<comment type="subcellular location">
    <subcellularLocation>
        <location evidence="1">Cell envelope</location>
    </subcellularLocation>
</comment>
<organism evidence="6 7">
    <name type="scientific">Microbacterium mangrovi</name>
    <dbReference type="NCBI Taxonomy" id="1348253"/>
    <lineage>
        <taxon>Bacteria</taxon>
        <taxon>Bacillati</taxon>
        <taxon>Actinomycetota</taxon>
        <taxon>Actinomycetes</taxon>
        <taxon>Micrococcales</taxon>
        <taxon>Microbacteriaceae</taxon>
        <taxon>Microbacterium</taxon>
    </lineage>
</organism>
<comment type="caution">
    <text evidence="6">The sequence shown here is derived from an EMBL/GenBank/DDBJ whole genome shotgun (WGS) entry which is preliminary data.</text>
</comment>